<comment type="caution">
    <text evidence="1">The sequence shown here is derived from an EMBL/GenBank/DDBJ whole genome shotgun (WGS) entry which is preliminary data.</text>
</comment>
<organism evidence="1 2">
    <name type="scientific">Lithohypha guttulata</name>
    <dbReference type="NCBI Taxonomy" id="1690604"/>
    <lineage>
        <taxon>Eukaryota</taxon>
        <taxon>Fungi</taxon>
        <taxon>Dikarya</taxon>
        <taxon>Ascomycota</taxon>
        <taxon>Pezizomycotina</taxon>
        <taxon>Eurotiomycetes</taxon>
        <taxon>Chaetothyriomycetidae</taxon>
        <taxon>Chaetothyriales</taxon>
        <taxon>Trichomeriaceae</taxon>
        <taxon>Lithohypha</taxon>
    </lineage>
</organism>
<proteinExistence type="predicted"/>
<reference evidence="1 2" key="1">
    <citation type="submission" date="2023-08" db="EMBL/GenBank/DDBJ databases">
        <title>Black Yeasts Isolated from many extreme environments.</title>
        <authorList>
            <person name="Coleine C."/>
            <person name="Stajich J.E."/>
            <person name="Selbmann L."/>
        </authorList>
    </citation>
    <scope>NUCLEOTIDE SEQUENCE [LARGE SCALE GENOMIC DNA]</scope>
    <source>
        <strain evidence="1 2">CCFEE 5885</strain>
    </source>
</reference>
<sequence>MKSGMEAVGAVASIFGLTQAGLGLAKALNEYVGAVSDANDDIAVIADDIYATYRHLNDLAWVLKQNETDVVHEEI</sequence>
<dbReference type="EMBL" id="JAVRRG010000004">
    <property type="protein sequence ID" value="KAK5101603.1"/>
    <property type="molecule type" value="Genomic_DNA"/>
</dbReference>
<gene>
    <name evidence="1" type="ORF">LTR24_000659</name>
</gene>
<keyword evidence="2" id="KW-1185">Reference proteome</keyword>
<dbReference type="Proteomes" id="UP001345013">
    <property type="component" value="Unassembled WGS sequence"/>
</dbReference>
<accession>A0ABR0KNH1</accession>
<name>A0ABR0KNH1_9EURO</name>
<evidence type="ECO:0000313" key="1">
    <source>
        <dbReference type="EMBL" id="KAK5101603.1"/>
    </source>
</evidence>
<evidence type="ECO:0000313" key="2">
    <source>
        <dbReference type="Proteomes" id="UP001345013"/>
    </source>
</evidence>
<protein>
    <submittedName>
        <fullName evidence="1">Uncharacterized protein</fullName>
    </submittedName>
</protein>